<evidence type="ECO:0000256" key="2">
    <source>
        <dbReference type="ARBA" id="ARBA00022763"/>
    </source>
</evidence>
<dbReference type="GO" id="GO:0009381">
    <property type="term" value="F:excinuclease ABC activity"/>
    <property type="evidence" value="ECO:0007669"/>
    <property type="project" value="UniProtKB-UniRule"/>
</dbReference>
<dbReference type="HAMAP" id="MF_00203">
    <property type="entry name" value="UvrC"/>
    <property type="match status" value="1"/>
</dbReference>
<dbReference type="Pfam" id="PF02151">
    <property type="entry name" value="UVR"/>
    <property type="match status" value="1"/>
</dbReference>
<dbReference type="Gene3D" id="3.40.1440.10">
    <property type="entry name" value="GIY-YIG endonuclease"/>
    <property type="match status" value="1"/>
</dbReference>
<dbReference type="PANTHER" id="PTHR30562">
    <property type="entry name" value="UVRC/OXIDOREDUCTASE"/>
    <property type="match status" value="1"/>
</dbReference>
<accession>A0A401LFJ7</accession>
<proteinExistence type="inferred from homology"/>
<dbReference type="GO" id="GO:0003677">
    <property type="term" value="F:DNA binding"/>
    <property type="evidence" value="ECO:0007669"/>
    <property type="project" value="UniProtKB-UniRule"/>
</dbReference>
<feature type="domain" description="GIY-YIG" evidence="9">
    <location>
        <begin position="13"/>
        <end position="92"/>
    </location>
</feature>
<dbReference type="PROSITE" id="PS50164">
    <property type="entry name" value="GIY_YIG"/>
    <property type="match status" value="1"/>
</dbReference>
<evidence type="ECO:0000313" key="12">
    <source>
        <dbReference type="Proteomes" id="UP000287361"/>
    </source>
</evidence>
<dbReference type="GO" id="GO:0009432">
    <property type="term" value="P:SOS response"/>
    <property type="evidence" value="ECO:0007669"/>
    <property type="project" value="UniProtKB-UniRule"/>
</dbReference>
<dbReference type="SUPFAM" id="SSF46600">
    <property type="entry name" value="C-terminal UvrC-binding domain of UvrB"/>
    <property type="match status" value="1"/>
</dbReference>
<dbReference type="InterPro" id="IPR004791">
    <property type="entry name" value="UvrC"/>
</dbReference>
<dbReference type="Proteomes" id="UP000287361">
    <property type="component" value="Unassembled WGS sequence"/>
</dbReference>
<comment type="subcellular location">
    <subcellularLocation>
        <location evidence="7">Cytoplasm</location>
    </subcellularLocation>
</comment>
<evidence type="ECO:0000259" key="8">
    <source>
        <dbReference type="PROSITE" id="PS50151"/>
    </source>
</evidence>
<dbReference type="NCBIfam" id="TIGR00194">
    <property type="entry name" value="uvrC"/>
    <property type="match status" value="1"/>
</dbReference>
<keyword evidence="6 7" id="KW-0742">SOS response</keyword>
<evidence type="ECO:0000259" key="9">
    <source>
        <dbReference type="PROSITE" id="PS50164"/>
    </source>
</evidence>
<evidence type="ECO:0000256" key="3">
    <source>
        <dbReference type="ARBA" id="ARBA00022769"/>
    </source>
</evidence>
<keyword evidence="2 7" id="KW-0227">DNA damage</keyword>
<dbReference type="SUPFAM" id="SSF47781">
    <property type="entry name" value="RuvA domain 2-like"/>
    <property type="match status" value="1"/>
</dbReference>
<dbReference type="InterPro" id="IPR035901">
    <property type="entry name" value="GIY-YIG_endonuc_sf"/>
</dbReference>
<sequence length="621" mass="71389">MFDIQEELKKLPQKPGVYLMKDENGHIIYVGKAVNLKNRVRQYFQSSRNQTAKTRSMVPNIREFEYIVTDSEMEALLLECNLIKKHHPYYNILLKDDKSYPYIKVTVQEMFPRIFITRRMEKDKAKYYGPFTDVLAAKETVETLHKLFPIRKCKKVFPRDIGKERPCLNHHIGQCIAPCSGRVPPEEYQVYIKDAMDFLEGKHHTIMKKMEQEMLMASENMEFERAAALRDKIAAIKSVAEKQKISNTGLGDADVIGFVRAYEECLVQVFFIRGGKMTGRENFTLTAFAEQSRAEILTAFVKQFYSGTAYIPKEIILQEGLVAEESDLIAEYLSEKRGSRVTLTVPIKGEKHKLTELAHKNAMLIFEQFGEKLKREEQRTKGAMEELRQALSLPDELKRVEAYDISNTQGFESVGSMVVFEDGRAKNSDYRKFKIKTVVGANDYASMKEVITRRLSHAIKENTEGKTSSFTRLPDLILMDGGKTQVHAAEEVLLAFGMDIPVCGMVKDDRHRTRGLLFHEQEIRIPLTSEGFKLVTRIQDEVHRFAITYHRKLRDERNLHSVLDDIKGIGEVRRKALLRHFGSIERIAAAEVADLLEVDGMTIPAAEQVYLFFHREELQNG</sequence>
<dbReference type="InterPro" id="IPR000305">
    <property type="entry name" value="GIY-YIG_endonuc"/>
</dbReference>
<dbReference type="CDD" id="cd10434">
    <property type="entry name" value="GIY-YIG_UvrC_Cho"/>
    <property type="match status" value="1"/>
</dbReference>
<dbReference type="InterPro" id="IPR001943">
    <property type="entry name" value="UVR_dom"/>
</dbReference>
<evidence type="ECO:0000256" key="1">
    <source>
        <dbReference type="ARBA" id="ARBA00022490"/>
    </source>
</evidence>
<dbReference type="PROSITE" id="PS50165">
    <property type="entry name" value="UVRC"/>
    <property type="match status" value="1"/>
</dbReference>
<dbReference type="Pfam" id="PF08459">
    <property type="entry name" value="UvrC_RNaseH_dom"/>
    <property type="match status" value="1"/>
</dbReference>
<dbReference type="GO" id="GO:0005737">
    <property type="term" value="C:cytoplasm"/>
    <property type="evidence" value="ECO:0007669"/>
    <property type="project" value="UniProtKB-SubCell"/>
</dbReference>
<evidence type="ECO:0000313" key="11">
    <source>
        <dbReference type="EMBL" id="GCB30234.1"/>
    </source>
</evidence>
<reference evidence="11 12" key="1">
    <citation type="submission" date="2018-10" db="EMBL/GenBank/DDBJ databases">
        <title>Draft Genome Sequence of Anaerotignum sp. KCTC 15736.</title>
        <authorList>
            <person name="Choi S.H."/>
            <person name="Kim J.S."/>
            <person name="Kang S.W."/>
            <person name="Lee J.S."/>
            <person name="Park S.H."/>
        </authorList>
    </citation>
    <scope>NUCLEOTIDE SEQUENCE [LARGE SCALE GENOMIC DNA]</scope>
    <source>
        <strain evidence="11 12">KCTC 15736</strain>
    </source>
</reference>
<dbReference type="OrthoDB" id="9804933at2"/>
<keyword evidence="1 7" id="KW-0963">Cytoplasm</keyword>
<dbReference type="InterPro" id="IPR036876">
    <property type="entry name" value="UVR_dom_sf"/>
</dbReference>
<evidence type="ECO:0000256" key="7">
    <source>
        <dbReference type="HAMAP-Rule" id="MF_00203"/>
    </source>
</evidence>
<protein>
    <recommendedName>
        <fullName evidence="7">UvrABC system protein C</fullName>
        <shortName evidence="7">Protein UvrC</shortName>
    </recommendedName>
    <alternativeName>
        <fullName evidence="7">Excinuclease ABC subunit C</fullName>
    </alternativeName>
</protein>
<organism evidence="11 12">
    <name type="scientific">Anaerotignum faecicola</name>
    <dbReference type="NCBI Taxonomy" id="2358141"/>
    <lineage>
        <taxon>Bacteria</taxon>
        <taxon>Bacillati</taxon>
        <taxon>Bacillota</taxon>
        <taxon>Clostridia</taxon>
        <taxon>Lachnospirales</taxon>
        <taxon>Anaerotignaceae</taxon>
        <taxon>Anaerotignum</taxon>
    </lineage>
</organism>
<dbReference type="AlphaFoldDB" id="A0A401LFJ7"/>
<evidence type="ECO:0000256" key="5">
    <source>
        <dbReference type="ARBA" id="ARBA00023204"/>
    </source>
</evidence>
<dbReference type="GO" id="GO:0006289">
    <property type="term" value="P:nucleotide-excision repair"/>
    <property type="evidence" value="ECO:0007669"/>
    <property type="project" value="UniProtKB-UniRule"/>
</dbReference>
<evidence type="ECO:0000256" key="6">
    <source>
        <dbReference type="ARBA" id="ARBA00023236"/>
    </source>
</evidence>
<dbReference type="SMART" id="SM00465">
    <property type="entry name" value="GIYc"/>
    <property type="match status" value="1"/>
</dbReference>
<comment type="subunit">
    <text evidence="7">Interacts with UvrB in an incision complex.</text>
</comment>
<gene>
    <name evidence="7 11" type="primary">uvrC</name>
    <name evidence="11" type="ORF">KGMB03357_18950</name>
</gene>
<feature type="domain" description="UvrC family homology region profile" evidence="10">
    <location>
        <begin position="255"/>
        <end position="493"/>
    </location>
</feature>
<dbReference type="InterPro" id="IPR038476">
    <property type="entry name" value="UvrC_RNase_H_dom_sf"/>
</dbReference>
<dbReference type="InterPro" id="IPR047296">
    <property type="entry name" value="GIY-YIG_UvrC_Cho"/>
</dbReference>
<name>A0A401LFJ7_9FIRM</name>
<dbReference type="PROSITE" id="PS50151">
    <property type="entry name" value="UVR"/>
    <property type="match status" value="1"/>
</dbReference>
<keyword evidence="5 7" id="KW-0234">DNA repair</keyword>
<comment type="similarity">
    <text evidence="7">Belongs to the UvrC family.</text>
</comment>
<dbReference type="GO" id="GO:0009380">
    <property type="term" value="C:excinuclease repair complex"/>
    <property type="evidence" value="ECO:0007669"/>
    <property type="project" value="InterPro"/>
</dbReference>
<evidence type="ECO:0000256" key="4">
    <source>
        <dbReference type="ARBA" id="ARBA00022881"/>
    </source>
</evidence>
<dbReference type="Gene3D" id="1.10.150.20">
    <property type="entry name" value="5' to 3' exonuclease, C-terminal subdomain"/>
    <property type="match status" value="1"/>
</dbReference>
<evidence type="ECO:0000259" key="10">
    <source>
        <dbReference type="PROSITE" id="PS50165"/>
    </source>
</evidence>
<comment type="caution">
    <text evidence="11">The sequence shown here is derived from an EMBL/GenBank/DDBJ whole genome shotgun (WGS) entry which is preliminary data.</text>
</comment>
<dbReference type="Pfam" id="PF14520">
    <property type="entry name" value="HHH_5"/>
    <property type="match status" value="1"/>
</dbReference>
<dbReference type="InterPro" id="IPR001162">
    <property type="entry name" value="UvrC_RNase_H_dom"/>
</dbReference>
<dbReference type="InterPro" id="IPR050066">
    <property type="entry name" value="UvrABC_protein_C"/>
</dbReference>
<dbReference type="Pfam" id="PF01541">
    <property type="entry name" value="GIY-YIG"/>
    <property type="match status" value="1"/>
</dbReference>
<dbReference type="InterPro" id="IPR010994">
    <property type="entry name" value="RuvA_2-like"/>
</dbReference>
<dbReference type="Gene3D" id="4.10.860.10">
    <property type="entry name" value="UVR domain"/>
    <property type="match status" value="1"/>
</dbReference>
<feature type="domain" description="UVR" evidence="8">
    <location>
        <begin position="204"/>
        <end position="239"/>
    </location>
</feature>
<dbReference type="EMBL" id="BHVZ01000012">
    <property type="protein sequence ID" value="GCB30234.1"/>
    <property type="molecule type" value="Genomic_DNA"/>
</dbReference>
<dbReference type="SUPFAM" id="SSF82771">
    <property type="entry name" value="GIY-YIG endonuclease"/>
    <property type="match status" value="1"/>
</dbReference>
<dbReference type="NCBIfam" id="NF001824">
    <property type="entry name" value="PRK00558.1-5"/>
    <property type="match status" value="1"/>
</dbReference>
<dbReference type="Pfam" id="PF22920">
    <property type="entry name" value="UvrC_RNaseH"/>
    <property type="match status" value="1"/>
</dbReference>
<comment type="function">
    <text evidence="7">The UvrABC repair system catalyzes the recognition and processing of DNA lesions. UvrC both incises the 5' and 3' sides of the lesion. The N-terminal half is responsible for the 3' incision and the C-terminal half is responsible for the 5' incision.</text>
</comment>
<dbReference type="Gene3D" id="3.30.420.340">
    <property type="entry name" value="UvrC, RNAse H endonuclease domain"/>
    <property type="match status" value="1"/>
</dbReference>
<keyword evidence="3 7" id="KW-0228">DNA excision</keyword>
<dbReference type="PANTHER" id="PTHR30562:SF1">
    <property type="entry name" value="UVRABC SYSTEM PROTEIN C"/>
    <property type="match status" value="1"/>
</dbReference>
<keyword evidence="12" id="KW-1185">Reference proteome</keyword>
<keyword evidence="4 7" id="KW-0267">Excision nuclease</keyword>
<dbReference type="FunFam" id="3.40.1440.10:FF:000001">
    <property type="entry name" value="UvrABC system protein C"/>
    <property type="match status" value="1"/>
</dbReference>